<dbReference type="KEGG" id="slac:SKTS_34540"/>
<evidence type="ECO:0000256" key="3">
    <source>
        <dbReference type="ARBA" id="ARBA00023239"/>
    </source>
</evidence>
<dbReference type="Gene3D" id="2.40.240.50">
    <property type="entry name" value="Barwin-like endoglucanases"/>
    <property type="match status" value="1"/>
</dbReference>
<comment type="catalytic activity">
    <reaction evidence="1">
        <text>Exolytic cleavage of the (1-&gt;4)-beta-glycosidic linkage between N-acetylmuramic acid (MurNAc) and N-acetylglucosamine (GlcNAc) residues in peptidoglycan, from either the reducing or the non-reducing ends of the peptidoglycan chains, with concomitant formation of a 1,6-anhydrobond in the MurNAc residue.</text>
        <dbReference type="EC" id="4.2.2.n1"/>
    </reaction>
</comment>
<dbReference type="GO" id="GO:0019867">
    <property type="term" value="C:outer membrane"/>
    <property type="evidence" value="ECO:0007669"/>
    <property type="project" value="InterPro"/>
</dbReference>
<dbReference type="InterPro" id="IPR036908">
    <property type="entry name" value="RlpA-like_sf"/>
</dbReference>
<evidence type="ECO:0000259" key="6">
    <source>
        <dbReference type="SMART" id="SM00925"/>
    </source>
</evidence>
<gene>
    <name evidence="7" type="ORF">SKTS_34540</name>
</gene>
<dbReference type="InterPro" id="IPR005300">
    <property type="entry name" value="MltA_B"/>
</dbReference>
<proteinExistence type="predicted"/>
<reference evidence="8" key="1">
    <citation type="submission" date="2020-03" db="EMBL/GenBank/DDBJ databases">
        <title>Complete genome sequence of sulfur-oxidizing bacterium skT11.</title>
        <authorList>
            <person name="Kanda M."/>
            <person name="Kojima H."/>
            <person name="Fukui M."/>
        </authorList>
    </citation>
    <scope>NUCLEOTIDE SEQUENCE [LARGE SCALE GENOMIC DNA]</scope>
    <source>
        <strain evidence="8">skT11</strain>
    </source>
</reference>
<dbReference type="Pfam" id="PF03562">
    <property type="entry name" value="MltA"/>
    <property type="match status" value="1"/>
</dbReference>
<dbReference type="GO" id="GO:0009254">
    <property type="term" value="P:peptidoglycan turnover"/>
    <property type="evidence" value="ECO:0007669"/>
    <property type="project" value="InterPro"/>
</dbReference>
<dbReference type="GO" id="GO:0071555">
    <property type="term" value="P:cell wall organization"/>
    <property type="evidence" value="ECO:0007669"/>
    <property type="project" value="UniProtKB-KW"/>
</dbReference>
<dbReference type="Pfam" id="PF06725">
    <property type="entry name" value="3D"/>
    <property type="match status" value="1"/>
</dbReference>
<keyword evidence="4" id="KW-0961">Cell wall biogenesis/degradation</keyword>
<evidence type="ECO:0000256" key="5">
    <source>
        <dbReference type="ARBA" id="ARBA00030918"/>
    </source>
</evidence>
<protein>
    <recommendedName>
        <fullName evidence="2">peptidoglycan lytic exotransglycosylase</fullName>
        <ecNumber evidence="2">4.2.2.n1</ecNumber>
    </recommendedName>
    <alternativeName>
        <fullName evidence="5">Murein hydrolase A</fullName>
    </alternativeName>
</protein>
<organism evidence="7 8">
    <name type="scientific">Sulfurimicrobium lacus</name>
    <dbReference type="NCBI Taxonomy" id="2715678"/>
    <lineage>
        <taxon>Bacteria</taxon>
        <taxon>Pseudomonadati</taxon>
        <taxon>Pseudomonadota</taxon>
        <taxon>Betaproteobacteria</taxon>
        <taxon>Nitrosomonadales</taxon>
        <taxon>Sulfuricellaceae</taxon>
        <taxon>Sulfurimicrobium</taxon>
    </lineage>
</organism>
<dbReference type="EC" id="4.2.2.n1" evidence="2"/>
<sequence>MKQQPAWKAVCDMAAVQTAQPESLRRFFEENFTPYQVTNPDNSSDGLITGYYEPLLNGSRTRTSRFRYPLYAAPADLLVVDLASVYPELKGMRLRGRLQGNRVVPYYSRAEIDNGVAPLKGRELFWVDDAVDLFFLQIQGSGKIRLPGGEMVRIGYADQNGYPYKSIGKALVERGELTLDKASMQGIKDWAKRNPGKLTELLDVNASYVFFRELPNQLSGPLGALGVPLTAGRSLAVDPRTIPLGAPVFLSTTWPNDAKPLNRLMLAQDTGGAIKGVVRADFFWGFGNDAGKYAGSMKQAGKMWVLLPKDYPLPQP</sequence>
<dbReference type="SMART" id="SM00925">
    <property type="entry name" value="MltA"/>
    <property type="match status" value="1"/>
</dbReference>
<dbReference type="GO" id="GO:0008933">
    <property type="term" value="F:peptidoglycan lytic transglycosylase activity"/>
    <property type="evidence" value="ECO:0007669"/>
    <property type="project" value="TreeGrafter"/>
</dbReference>
<dbReference type="PANTHER" id="PTHR30124:SF0">
    <property type="entry name" value="MEMBRANE-BOUND LYTIC MUREIN TRANSGLYCOSYLASE A"/>
    <property type="match status" value="1"/>
</dbReference>
<name>A0A6F8VFS2_9PROT</name>
<dbReference type="SUPFAM" id="SSF50685">
    <property type="entry name" value="Barwin-like endoglucanases"/>
    <property type="match status" value="1"/>
</dbReference>
<dbReference type="EMBL" id="AP022853">
    <property type="protein sequence ID" value="BCB28568.1"/>
    <property type="molecule type" value="Genomic_DNA"/>
</dbReference>
<dbReference type="GO" id="GO:0004553">
    <property type="term" value="F:hydrolase activity, hydrolyzing O-glycosyl compounds"/>
    <property type="evidence" value="ECO:0007669"/>
    <property type="project" value="InterPro"/>
</dbReference>
<dbReference type="Proteomes" id="UP000502260">
    <property type="component" value="Chromosome"/>
</dbReference>
<dbReference type="CDD" id="cd14668">
    <property type="entry name" value="mlta_B"/>
    <property type="match status" value="1"/>
</dbReference>
<dbReference type="PIRSF" id="PIRSF019422">
    <property type="entry name" value="MltA"/>
    <property type="match status" value="1"/>
</dbReference>
<keyword evidence="3" id="KW-0456">Lyase</keyword>
<dbReference type="PANTHER" id="PTHR30124">
    <property type="entry name" value="MEMBRANE-BOUND LYTIC MUREIN TRANSGLYCOSYLASE A"/>
    <property type="match status" value="1"/>
</dbReference>
<evidence type="ECO:0000313" key="8">
    <source>
        <dbReference type="Proteomes" id="UP000502260"/>
    </source>
</evidence>
<evidence type="ECO:0000313" key="7">
    <source>
        <dbReference type="EMBL" id="BCB28568.1"/>
    </source>
</evidence>
<accession>A0A6F8VFS2</accession>
<dbReference type="Gene3D" id="2.40.40.10">
    <property type="entry name" value="RlpA-like domain"/>
    <property type="match status" value="1"/>
</dbReference>
<evidence type="ECO:0000256" key="1">
    <source>
        <dbReference type="ARBA" id="ARBA00001420"/>
    </source>
</evidence>
<evidence type="ECO:0000256" key="2">
    <source>
        <dbReference type="ARBA" id="ARBA00012587"/>
    </source>
</evidence>
<dbReference type="InterPro" id="IPR010611">
    <property type="entry name" value="3D_dom"/>
</dbReference>
<dbReference type="GO" id="GO:0009253">
    <property type="term" value="P:peptidoglycan catabolic process"/>
    <property type="evidence" value="ECO:0007669"/>
    <property type="project" value="TreeGrafter"/>
</dbReference>
<dbReference type="CDD" id="cd14485">
    <property type="entry name" value="mltA_like_LT_A"/>
    <property type="match status" value="1"/>
</dbReference>
<evidence type="ECO:0000256" key="4">
    <source>
        <dbReference type="ARBA" id="ARBA00023316"/>
    </source>
</evidence>
<keyword evidence="8" id="KW-1185">Reference proteome</keyword>
<dbReference type="AlphaFoldDB" id="A0A6F8VFS2"/>
<dbReference type="InterPro" id="IPR026044">
    <property type="entry name" value="MltA"/>
</dbReference>
<feature type="domain" description="Lytic transglycosylase MltA" evidence="6">
    <location>
        <begin position="55"/>
        <end position="212"/>
    </location>
</feature>